<gene>
    <name evidence="1" type="ORF">M404DRAFT_996899</name>
</gene>
<sequence length="126" mass="14103">MPNSELESTIKSPNDDLAYASATIARLWTELEFERCEHRKTVEGANHRIEGPEELEAQVAIRETELETCIRLSSQSQKVFEGDTGIRLLVRKIPTKARLCPKTLARGMPSCSAEVSHSFPTYCHSA</sequence>
<reference evidence="2" key="2">
    <citation type="submission" date="2015-01" db="EMBL/GenBank/DDBJ databases">
        <title>Evolutionary Origins and Diversification of the Mycorrhizal Mutualists.</title>
        <authorList>
            <consortium name="DOE Joint Genome Institute"/>
            <consortium name="Mycorrhizal Genomics Consortium"/>
            <person name="Kohler A."/>
            <person name="Kuo A."/>
            <person name="Nagy L.G."/>
            <person name="Floudas D."/>
            <person name="Copeland A."/>
            <person name="Barry K.W."/>
            <person name="Cichocki N."/>
            <person name="Veneault-Fourrey C."/>
            <person name="LaButti K."/>
            <person name="Lindquist E.A."/>
            <person name="Lipzen A."/>
            <person name="Lundell T."/>
            <person name="Morin E."/>
            <person name="Murat C."/>
            <person name="Riley R."/>
            <person name="Ohm R."/>
            <person name="Sun H."/>
            <person name="Tunlid A."/>
            <person name="Henrissat B."/>
            <person name="Grigoriev I.V."/>
            <person name="Hibbett D.S."/>
            <person name="Martin F."/>
        </authorList>
    </citation>
    <scope>NUCLEOTIDE SEQUENCE [LARGE SCALE GENOMIC DNA]</scope>
    <source>
        <strain evidence="2">Marx 270</strain>
    </source>
</reference>
<reference evidence="1 2" key="1">
    <citation type="submission" date="2014-04" db="EMBL/GenBank/DDBJ databases">
        <authorList>
            <consortium name="DOE Joint Genome Institute"/>
            <person name="Kuo A."/>
            <person name="Kohler A."/>
            <person name="Costa M.D."/>
            <person name="Nagy L.G."/>
            <person name="Floudas D."/>
            <person name="Copeland A."/>
            <person name="Barry K.W."/>
            <person name="Cichocki N."/>
            <person name="Veneault-Fourrey C."/>
            <person name="LaButti K."/>
            <person name="Lindquist E.A."/>
            <person name="Lipzen A."/>
            <person name="Lundell T."/>
            <person name="Morin E."/>
            <person name="Murat C."/>
            <person name="Sun H."/>
            <person name="Tunlid A."/>
            <person name="Henrissat B."/>
            <person name="Grigoriev I.V."/>
            <person name="Hibbett D.S."/>
            <person name="Martin F."/>
            <person name="Nordberg H.P."/>
            <person name="Cantor M.N."/>
            <person name="Hua S.X."/>
        </authorList>
    </citation>
    <scope>NUCLEOTIDE SEQUENCE [LARGE SCALE GENOMIC DNA]</scope>
    <source>
        <strain evidence="1 2">Marx 270</strain>
    </source>
</reference>
<evidence type="ECO:0000313" key="1">
    <source>
        <dbReference type="EMBL" id="KIO09306.1"/>
    </source>
</evidence>
<name>A0A0C3PKV0_PISTI</name>
<proteinExistence type="predicted"/>
<dbReference type="Proteomes" id="UP000054217">
    <property type="component" value="Unassembled WGS sequence"/>
</dbReference>
<organism evidence="1 2">
    <name type="scientific">Pisolithus tinctorius Marx 270</name>
    <dbReference type="NCBI Taxonomy" id="870435"/>
    <lineage>
        <taxon>Eukaryota</taxon>
        <taxon>Fungi</taxon>
        <taxon>Dikarya</taxon>
        <taxon>Basidiomycota</taxon>
        <taxon>Agaricomycotina</taxon>
        <taxon>Agaricomycetes</taxon>
        <taxon>Agaricomycetidae</taxon>
        <taxon>Boletales</taxon>
        <taxon>Sclerodermatineae</taxon>
        <taxon>Pisolithaceae</taxon>
        <taxon>Pisolithus</taxon>
    </lineage>
</organism>
<keyword evidence="2" id="KW-1185">Reference proteome</keyword>
<dbReference type="HOGENOM" id="CLU_1982460_0_0_1"/>
<dbReference type="OrthoDB" id="2800708at2759"/>
<protein>
    <submittedName>
        <fullName evidence="1">Uncharacterized protein</fullName>
    </submittedName>
</protein>
<dbReference type="EMBL" id="KN831955">
    <property type="protein sequence ID" value="KIO09306.1"/>
    <property type="molecule type" value="Genomic_DNA"/>
</dbReference>
<evidence type="ECO:0000313" key="2">
    <source>
        <dbReference type="Proteomes" id="UP000054217"/>
    </source>
</evidence>
<dbReference type="AlphaFoldDB" id="A0A0C3PKV0"/>
<accession>A0A0C3PKV0</accession>
<dbReference type="InParanoid" id="A0A0C3PKV0"/>